<keyword evidence="2" id="KW-1185">Reference proteome</keyword>
<gene>
    <name evidence="1" type="ORF">Pla133_50740</name>
</gene>
<dbReference type="AlphaFoldDB" id="A0A518BSK3"/>
<evidence type="ECO:0000313" key="2">
    <source>
        <dbReference type="Proteomes" id="UP000316921"/>
    </source>
</evidence>
<sequence>MRLGVLESQKHPLHRIGGEATAVAGAALLDCVLTDQNGGTVCVTTTQGVGNAFVQVGPCGGNSTATIVPSGSTRRAASDCLDNQYWLVKPVNGKTWGDAGCSDLEASVFDC</sequence>
<accession>A0A518BSK3</accession>
<dbReference type="Proteomes" id="UP000316921">
    <property type="component" value="Chromosome"/>
</dbReference>
<organism evidence="1 2">
    <name type="scientific">Engelhardtia mirabilis</name>
    <dbReference type="NCBI Taxonomy" id="2528011"/>
    <lineage>
        <taxon>Bacteria</taxon>
        <taxon>Pseudomonadati</taxon>
        <taxon>Planctomycetota</taxon>
        <taxon>Planctomycetia</taxon>
        <taxon>Planctomycetia incertae sedis</taxon>
        <taxon>Engelhardtia</taxon>
    </lineage>
</organism>
<dbReference type="EMBL" id="CP036287">
    <property type="protein sequence ID" value="QDU69951.1"/>
    <property type="molecule type" value="Genomic_DNA"/>
</dbReference>
<evidence type="ECO:0000313" key="1">
    <source>
        <dbReference type="EMBL" id="QDU69951.1"/>
    </source>
</evidence>
<dbReference type="KEGG" id="pbap:Pla133_50740"/>
<reference evidence="1 2" key="1">
    <citation type="submission" date="2019-02" db="EMBL/GenBank/DDBJ databases">
        <title>Deep-cultivation of Planctomycetes and their phenomic and genomic characterization uncovers novel biology.</title>
        <authorList>
            <person name="Wiegand S."/>
            <person name="Jogler M."/>
            <person name="Boedeker C."/>
            <person name="Pinto D."/>
            <person name="Vollmers J."/>
            <person name="Rivas-Marin E."/>
            <person name="Kohn T."/>
            <person name="Peeters S.H."/>
            <person name="Heuer A."/>
            <person name="Rast P."/>
            <person name="Oberbeckmann S."/>
            <person name="Bunk B."/>
            <person name="Jeske O."/>
            <person name="Meyerdierks A."/>
            <person name="Storesund J.E."/>
            <person name="Kallscheuer N."/>
            <person name="Luecker S."/>
            <person name="Lage O.M."/>
            <person name="Pohl T."/>
            <person name="Merkel B.J."/>
            <person name="Hornburger P."/>
            <person name="Mueller R.-W."/>
            <person name="Bruemmer F."/>
            <person name="Labrenz M."/>
            <person name="Spormann A.M."/>
            <person name="Op den Camp H."/>
            <person name="Overmann J."/>
            <person name="Amann R."/>
            <person name="Jetten M.S.M."/>
            <person name="Mascher T."/>
            <person name="Medema M.H."/>
            <person name="Devos D.P."/>
            <person name="Kaster A.-K."/>
            <person name="Ovreas L."/>
            <person name="Rohde M."/>
            <person name="Galperin M.Y."/>
            <person name="Jogler C."/>
        </authorList>
    </citation>
    <scope>NUCLEOTIDE SEQUENCE [LARGE SCALE GENOMIC DNA]</scope>
    <source>
        <strain evidence="1 2">Pla133</strain>
    </source>
</reference>
<name>A0A518BSK3_9BACT</name>
<protein>
    <submittedName>
        <fullName evidence="1">Uncharacterized protein</fullName>
    </submittedName>
</protein>
<proteinExistence type="predicted"/>